<proteinExistence type="predicted"/>
<dbReference type="Gene3D" id="3.40.50.300">
    <property type="entry name" value="P-loop containing nucleotide triphosphate hydrolases"/>
    <property type="match status" value="2"/>
</dbReference>
<dbReference type="eggNOG" id="COG3505">
    <property type="taxonomic scope" value="Bacteria"/>
</dbReference>
<evidence type="ECO:0000256" key="1">
    <source>
        <dbReference type="ARBA" id="ARBA00004651"/>
    </source>
</evidence>
<dbReference type="KEGG" id="bvi:Bcep1808_2670"/>
<keyword evidence="3 6" id="KW-0812">Transmembrane</keyword>
<evidence type="ECO:0000256" key="2">
    <source>
        <dbReference type="ARBA" id="ARBA00022475"/>
    </source>
</evidence>
<dbReference type="InterPro" id="IPR019476">
    <property type="entry name" value="T4SS_TraD_DNA-bd"/>
</dbReference>
<dbReference type="InterPro" id="IPR051539">
    <property type="entry name" value="T4SS-coupling_protein"/>
</dbReference>
<keyword evidence="5 6" id="KW-0472">Membrane</keyword>
<evidence type="ECO:0000256" key="5">
    <source>
        <dbReference type="ARBA" id="ARBA00023136"/>
    </source>
</evidence>
<gene>
    <name evidence="8" type="ordered locus">Bcep1808_2670</name>
</gene>
<dbReference type="EMBL" id="CP000614">
    <property type="protein sequence ID" value="ABO55662.1"/>
    <property type="molecule type" value="Genomic_DNA"/>
</dbReference>
<comment type="subcellular location">
    <subcellularLocation>
        <location evidence="1">Cell membrane</location>
        <topology evidence="1">Multi-pass membrane protein</topology>
    </subcellularLocation>
</comment>
<evidence type="ECO:0000313" key="8">
    <source>
        <dbReference type="EMBL" id="ABO55662.1"/>
    </source>
</evidence>
<evidence type="ECO:0000259" key="7">
    <source>
        <dbReference type="Pfam" id="PF10412"/>
    </source>
</evidence>
<sequence>MENSVKIYKFRSRKTDYNLKPWDYRTYQGEYVGLFLLIFFVMVVFFNWTSTHLGGVSLYERLKDGELQKILEVIFSSSLVAIFSSIKLVKPVQLTKISDVSEHFYYSDSKVANDEFHKDQQKKYVIDFKNQPKNSLFIVRPEDCKDKEDFYKPIQFNDNASILSWLIIGIAGSGKSVLLNRMYQEILSNGHKLIVHAPDSKARDMIVSSGYPCYVSAPWTTSSIYIDLAKTLDVDDMNLKNGLIDLVITSFFGYVDPNSSDAFFQNGAKFILTASLKKLCHKMPGQWTLEDWKNELISKSEIWQFKDLVDTYMPEAGFTISEDAEKMTASIIASIVPTLVSIGRLSNYYKQCRKAIDIRKWCLDQDKKQAIILCSDPQYEEVSKISIALFVNLITKFLLSSDREKVFNKNGVRVYQALDEYPNFGRNIDNNAWVTIINEGRKFGNSAIIVVQNTLQMVSIMKSQNAKHDAQKFIGSFHNQIMCQPSSEDGDHINKIIGEITWDDKEAQQTTDQSTGKTSVSYQHKARKEQIGFKRLQNDLGFEITTNSDGSKQKHGLNVAVRLFESKVTARLFIPFLNEFAKPYRDKFRDKIVNRDGKEFIKQGSKLTPLFYDEKVISITKRQEEYDYTERELKIKMDRLAKIDKDNIKEREKLEYEIEELQQLKLELGEEYLLEEGDSLTESLGDIALHNIDHTGLTSTLVQGLEIADSLTTQEFGKGEINVNMAGEEEVRKPSLFKKKKQYEMGD</sequence>
<dbReference type="GO" id="GO:0005886">
    <property type="term" value="C:plasma membrane"/>
    <property type="evidence" value="ECO:0007669"/>
    <property type="project" value="UniProtKB-SubCell"/>
</dbReference>
<keyword evidence="2" id="KW-1003">Cell membrane</keyword>
<evidence type="ECO:0000313" key="9">
    <source>
        <dbReference type="Proteomes" id="UP000002287"/>
    </source>
</evidence>
<feature type="domain" description="Type IV secretion system coupling protein TraD DNA-binding" evidence="7">
    <location>
        <begin position="257"/>
        <end position="530"/>
    </location>
</feature>
<organism evidence="8 9">
    <name type="scientific">Burkholderia vietnamiensis (strain G4 / LMG 22486)</name>
    <name type="common">Burkholderia cepacia (strain R1808)</name>
    <dbReference type="NCBI Taxonomy" id="269482"/>
    <lineage>
        <taxon>Bacteria</taxon>
        <taxon>Pseudomonadati</taxon>
        <taxon>Pseudomonadota</taxon>
        <taxon>Betaproteobacteria</taxon>
        <taxon>Burkholderiales</taxon>
        <taxon>Burkholderiaceae</taxon>
        <taxon>Burkholderia</taxon>
        <taxon>Burkholderia cepacia complex</taxon>
    </lineage>
</organism>
<dbReference type="CDD" id="cd01127">
    <property type="entry name" value="TrwB_TraG_TraD_VirD4"/>
    <property type="match status" value="1"/>
</dbReference>
<evidence type="ECO:0000256" key="4">
    <source>
        <dbReference type="ARBA" id="ARBA00022989"/>
    </source>
</evidence>
<dbReference type="InterPro" id="IPR027417">
    <property type="entry name" value="P-loop_NTPase"/>
</dbReference>
<dbReference type="AlphaFoldDB" id="A4JHA9"/>
<dbReference type="Pfam" id="PF10412">
    <property type="entry name" value="TrwB_AAD_bind"/>
    <property type="match status" value="1"/>
</dbReference>
<keyword evidence="4 6" id="KW-1133">Transmembrane helix</keyword>
<protein>
    <submittedName>
        <fullName evidence="8">Type IV secretory pathway VirD4 components-like protein</fullName>
    </submittedName>
</protein>
<feature type="transmembrane region" description="Helical" evidence="6">
    <location>
        <begin position="31"/>
        <end position="49"/>
    </location>
</feature>
<dbReference type="PANTHER" id="PTHR37937">
    <property type="entry name" value="CONJUGATIVE TRANSFER: DNA TRANSPORT"/>
    <property type="match status" value="1"/>
</dbReference>
<accession>A4JHA9</accession>
<dbReference type="PANTHER" id="PTHR37937:SF1">
    <property type="entry name" value="CONJUGATIVE TRANSFER: DNA TRANSPORT"/>
    <property type="match status" value="1"/>
</dbReference>
<name>A4JHA9_BURVG</name>
<dbReference type="Proteomes" id="UP000002287">
    <property type="component" value="Chromosome 1"/>
</dbReference>
<dbReference type="HOGENOM" id="CLU_372011_0_0_4"/>
<evidence type="ECO:0000256" key="3">
    <source>
        <dbReference type="ARBA" id="ARBA00022692"/>
    </source>
</evidence>
<reference evidence="9" key="1">
    <citation type="submission" date="2007-03" db="EMBL/GenBank/DDBJ databases">
        <title>Complete sequence of chromosome 1 of Burkholderia vietnamiensis G4.</title>
        <authorList>
            <consortium name="US DOE Joint Genome Institute"/>
            <person name="Copeland A."/>
            <person name="Lucas S."/>
            <person name="Lapidus A."/>
            <person name="Barry K."/>
            <person name="Detter J.C."/>
            <person name="Glavina del Rio T."/>
            <person name="Hammon N."/>
            <person name="Israni S."/>
            <person name="Dalin E."/>
            <person name="Tice H."/>
            <person name="Pitluck S."/>
            <person name="Chain P."/>
            <person name="Malfatti S."/>
            <person name="Shin M."/>
            <person name="Vergez L."/>
            <person name="Schmutz J."/>
            <person name="Larimer F."/>
            <person name="Land M."/>
            <person name="Hauser L."/>
            <person name="Kyrpides N."/>
            <person name="Tiedje J."/>
            <person name="Richardson P."/>
        </authorList>
    </citation>
    <scope>NUCLEOTIDE SEQUENCE [LARGE SCALE GENOMIC DNA]</scope>
    <source>
        <strain evidence="9">G4 / LMG 22486</strain>
    </source>
</reference>
<dbReference type="SUPFAM" id="SSF52540">
    <property type="entry name" value="P-loop containing nucleoside triphosphate hydrolases"/>
    <property type="match status" value="1"/>
</dbReference>
<evidence type="ECO:0000256" key="6">
    <source>
        <dbReference type="SAM" id="Phobius"/>
    </source>
</evidence>